<dbReference type="EMBL" id="CP036434">
    <property type="protein sequence ID" value="QDV04579.1"/>
    <property type="molecule type" value="Genomic_DNA"/>
</dbReference>
<protein>
    <recommendedName>
        <fullName evidence="2">Glycine zipper domain-containing protein</fullName>
    </recommendedName>
</protein>
<dbReference type="InterPro" id="IPR039567">
    <property type="entry name" value="Gly-zipper"/>
</dbReference>
<name>A0A518EKG1_9BACT</name>
<dbReference type="Proteomes" id="UP000320390">
    <property type="component" value="Chromosome"/>
</dbReference>
<feature type="domain" description="Glycine zipper" evidence="2">
    <location>
        <begin position="31"/>
        <end position="71"/>
    </location>
</feature>
<dbReference type="AlphaFoldDB" id="A0A518EKG1"/>
<evidence type="ECO:0000313" key="4">
    <source>
        <dbReference type="Proteomes" id="UP000320390"/>
    </source>
</evidence>
<feature type="signal peptide" evidence="1">
    <location>
        <begin position="1"/>
        <end position="27"/>
    </location>
</feature>
<dbReference type="RefSeq" id="WP_145194034.1">
    <property type="nucleotide sequence ID" value="NZ_CP036434.1"/>
</dbReference>
<accession>A0A518EKG1</accession>
<evidence type="ECO:0000256" key="1">
    <source>
        <dbReference type="SAM" id="SignalP"/>
    </source>
</evidence>
<keyword evidence="4" id="KW-1185">Reference proteome</keyword>
<dbReference type="Pfam" id="PF13488">
    <property type="entry name" value="Gly-zipper_Omp"/>
    <property type="match status" value="1"/>
</dbReference>
<feature type="chain" id="PRO_5021829615" description="Glycine zipper domain-containing protein" evidence="1">
    <location>
        <begin position="28"/>
        <end position="245"/>
    </location>
</feature>
<proteinExistence type="predicted"/>
<gene>
    <name evidence="3" type="ORF">Poly30_00700</name>
</gene>
<evidence type="ECO:0000259" key="2">
    <source>
        <dbReference type="Pfam" id="PF13488"/>
    </source>
</evidence>
<evidence type="ECO:0000313" key="3">
    <source>
        <dbReference type="EMBL" id="QDV04579.1"/>
    </source>
</evidence>
<keyword evidence="1" id="KW-0732">Signal</keyword>
<sequence length="245" mass="25424" precursor="true">MKPPFAPKLILAIPAAMALAFPLGSCSATSGAAAGALIGAGLGQLAGGDTESTVVGAALGAVIGGAIGFNVQTTREARVIASREATSAELQAVTRAASTVSAAAREKALTRVKAYAAEHAEEKNGGNTEVIPLPENTQVTEETLITEEPLVTEEKLGTEETLADPKPVLLEAIRLPGSDGVILRNLETGRFLDEEVHTLEDIKDVSGKTPKTIEASSDEAKLPFTLILSNQKTGETRQYTAIYSS</sequence>
<reference evidence="3 4" key="1">
    <citation type="submission" date="2019-02" db="EMBL/GenBank/DDBJ databases">
        <title>Deep-cultivation of Planctomycetes and their phenomic and genomic characterization uncovers novel biology.</title>
        <authorList>
            <person name="Wiegand S."/>
            <person name="Jogler M."/>
            <person name="Boedeker C."/>
            <person name="Pinto D."/>
            <person name="Vollmers J."/>
            <person name="Rivas-Marin E."/>
            <person name="Kohn T."/>
            <person name="Peeters S.H."/>
            <person name="Heuer A."/>
            <person name="Rast P."/>
            <person name="Oberbeckmann S."/>
            <person name="Bunk B."/>
            <person name="Jeske O."/>
            <person name="Meyerdierks A."/>
            <person name="Storesund J.E."/>
            <person name="Kallscheuer N."/>
            <person name="Luecker S."/>
            <person name="Lage O.M."/>
            <person name="Pohl T."/>
            <person name="Merkel B.J."/>
            <person name="Hornburger P."/>
            <person name="Mueller R.-W."/>
            <person name="Bruemmer F."/>
            <person name="Labrenz M."/>
            <person name="Spormann A.M."/>
            <person name="Op den Camp H."/>
            <person name="Overmann J."/>
            <person name="Amann R."/>
            <person name="Jetten M.S.M."/>
            <person name="Mascher T."/>
            <person name="Medema M.H."/>
            <person name="Devos D.P."/>
            <person name="Kaster A.-K."/>
            <person name="Ovreas L."/>
            <person name="Rohde M."/>
            <person name="Galperin M.Y."/>
            <person name="Jogler C."/>
        </authorList>
    </citation>
    <scope>NUCLEOTIDE SEQUENCE [LARGE SCALE GENOMIC DNA]</scope>
    <source>
        <strain evidence="3 4">Poly30</strain>
    </source>
</reference>
<organism evidence="3 4">
    <name type="scientific">Saltatorellus ferox</name>
    <dbReference type="NCBI Taxonomy" id="2528018"/>
    <lineage>
        <taxon>Bacteria</taxon>
        <taxon>Pseudomonadati</taxon>
        <taxon>Planctomycetota</taxon>
        <taxon>Planctomycetia</taxon>
        <taxon>Planctomycetia incertae sedis</taxon>
        <taxon>Saltatorellus</taxon>
    </lineage>
</organism>